<feature type="region of interest" description="Disordered" evidence="9">
    <location>
        <begin position="101"/>
        <end position="124"/>
    </location>
</feature>
<evidence type="ECO:0000313" key="11">
    <source>
        <dbReference type="Ensembl" id="ENSPMGP00000024169.1"/>
    </source>
</evidence>
<evidence type="ECO:0000313" key="12">
    <source>
        <dbReference type="Proteomes" id="UP000261520"/>
    </source>
</evidence>
<dbReference type="PANTHER" id="PTHR45794">
    <property type="entry name" value="LEUCYL-TRNA SYNTHETASE"/>
    <property type="match status" value="1"/>
</dbReference>
<dbReference type="EC" id="6.1.1.4" evidence="2"/>
<dbReference type="Proteomes" id="UP000261520">
    <property type="component" value="Unplaced"/>
</dbReference>
<dbReference type="STRING" id="409849.ENSPMGP00000024169"/>
<dbReference type="InterPro" id="IPR002300">
    <property type="entry name" value="aa-tRNA-synth_Ia"/>
</dbReference>
<dbReference type="SUPFAM" id="SSF52374">
    <property type="entry name" value="Nucleotidylyl transferase"/>
    <property type="match status" value="1"/>
</dbReference>
<dbReference type="GO" id="GO:0006429">
    <property type="term" value="P:leucyl-tRNA aminoacylation"/>
    <property type="evidence" value="ECO:0007669"/>
    <property type="project" value="InterPro"/>
</dbReference>
<evidence type="ECO:0000256" key="2">
    <source>
        <dbReference type="ARBA" id="ARBA00013164"/>
    </source>
</evidence>
<evidence type="ECO:0000256" key="4">
    <source>
        <dbReference type="ARBA" id="ARBA00022741"/>
    </source>
</evidence>
<dbReference type="Gene3D" id="3.40.50.620">
    <property type="entry name" value="HUPs"/>
    <property type="match status" value="1"/>
</dbReference>
<feature type="domain" description="Aminoacyl-tRNA synthetase class Ia" evidence="10">
    <location>
        <begin position="20"/>
        <end position="84"/>
    </location>
</feature>
<feature type="compositionally biased region" description="Basic and acidic residues" evidence="9">
    <location>
        <begin position="115"/>
        <end position="124"/>
    </location>
</feature>
<dbReference type="GO" id="GO:0004823">
    <property type="term" value="F:leucine-tRNA ligase activity"/>
    <property type="evidence" value="ECO:0007669"/>
    <property type="project" value="UniProtKB-EC"/>
</dbReference>
<keyword evidence="4" id="KW-0547">Nucleotide-binding</keyword>
<evidence type="ECO:0000256" key="3">
    <source>
        <dbReference type="ARBA" id="ARBA00022598"/>
    </source>
</evidence>
<evidence type="ECO:0000256" key="8">
    <source>
        <dbReference type="ARBA" id="ARBA00030520"/>
    </source>
</evidence>
<accession>A0A3B4B6J4</accession>
<keyword evidence="12" id="KW-1185">Reference proteome</keyword>
<evidence type="ECO:0000259" key="10">
    <source>
        <dbReference type="Pfam" id="PF00133"/>
    </source>
</evidence>
<dbReference type="PROSITE" id="PS00178">
    <property type="entry name" value="AA_TRNA_LIGASE_I"/>
    <property type="match status" value="1"/>
</dbReference>
<evidence type="ECO:0000256" key="5">
    <source>
        <dbReference type="ARBA" id="ARBA00022840"/>
    </source>
</evidence>
<comment type="similarity">
    <text evidence="1">Belongs to the class-I aminoacyl-tRNA synthetase family.</text>
</comment>
<evidence type="ECO:0000256" key="6">
    <source>
        <dbReference type="ARBA" id="ARBA00022917"/>
    </source>
</evidence>
<keyword evidence="6" id="KW-0648">Protein biosynthesis</keyword>
<dbReference type="InterPro" id="IPR014729">
    <property type="entry name" value="Rossmann-like_a/b/a_fold"/>
</dbReference>
<sequence length="142" mass="16607">MAERKGTAKLDFLRKIELEIQEKWEREKVFEHDAPTTIGYFVTFPYPYMNGRLHLGHTFSLSKCEFAVGYQMLKGKNSLFPFGLLMSQACADKLKREMELYGNPPQFPDEDEEEKEKPKTNDEIVIKDKAKGKKVFKKMEPH</sequence>
<dbReference type="PANTHER" id="PTHR45794:SF1">
    <property type="entry name" value="LEUCINE--TRNA LIGASE, CYTOPLASMIC"/>
    <property type="match status" value="1"/>
</dbReference>
<keyword evidence="7" id="KW-0030">Aminoacyl-tRNA synthetase</keyword>
<keyword evidence="3" id="KW-0436">Ligase</keyword>
<proteinExistence type="inferred from homology"/>
<evidence type="ECO:0000256" key="9">
    <source>
        <dbReference type="SAM" id="MobiDB-lite"/>
    </source>
</evidence>
<reference evidence="11" key="1">
    <citation type="submission" date="2025-08" db="UniProtKB">
        <authorList>
            <consortium name="Ensembl"/>
        </authorList>
    </citation>
    <scope>IDENTIFICATION</scope>
</reference>
<dbReference type="GO" id="GO:0005524">
    <property type="term" value="F:ATP binding"/>
    <property type="evidence" value="ECO:0007669"/>
    <property type="project" value="UniProtKB-KW"/>
</dbReference>
<reference evidence="11" key="2">
    <citation type="submission" date="2025-09" db="UniProtKB">
        <authorList>
            <consortium name="Ensembl"/>
        </authorList>
    </citation>
    <scope>IDENTIFICATION</scope>
</reference>
<dbReference type="AlphaFoldDB" id="A0A3B4B6J4"/>
<dbReference type="InterPro" id="IPR004493">
    <property type="entry name" value="Leu-tRNA-synth_Ia_arc/euk"/>
</dbReference>
<protein>
    <recommendedName>
        <fullName evidence="2">leucine--tRNA ligase</fullName>
        <ecNumber evidence="2">6.1.1.4</ecNumber>
    </recommendedName>
    <alternativeName>
        <fullName evidence="8">Leucyl-tRNA synthetase</fullName>
    </alternativeName>
</protein>
<dbReference type="InterPro" id="IPR001412">
    <property type="entry name" value="aa-tRNA-synth_I_CS"/>
</dbReference>
<name>A0A3B4B6J4_9GOBI</name>
<organism evidence="11 12">
    <name type="scientific">Periophthalmus magnuspinnatus</name>
    <dbReference type="NCBI Taxonomy" id="409849"/>
    <lineage>
        <taxon>Eukaryota</taxon>
        <taxon>Metazoa</taxon>
        <taxon>Chordata</taxon>
        <taxon>Craniata</taxon>
        <taxon>Vertebrata</taxon>
        <taxon>Euteleostomi</taxon>
        <taxon>Actinopterygii</taxon>
        <taxon>Neopterygii</taxon>
        <taxon>Teleostei</taxon>
        <taxon>Neoteleostei</taxon>
        <taxon>Acanthomorphata</taxon>
        <taxon>Gobiaria</taxon>
        <taxon>Gobiiformes</taxon>
        <taxon>Gobioidei</taxon>
        <taxon>Gobiidae</taxon>
        <taxon>Oxudercinae</taxon>
        <taxon>Periophthalmus</taxon>
    </lineage>
</organism>
<dbReference type="Ensembl" id="ENSPMGT00000025752.1">
    <property type="protein sequence ID" value="ENSPMGP00000024169.1"/>
    <property type="gene ID" value="ENSPMGG00000019552.1"/>
</dbReference>
<dbReference type="Pfam" id="PF00133">
    <property type="entry name" value="tRNA-synt_1"/>
    <property type="match status" value="1"/>
</dbReference>
<evidence type="ECO:0000256" key="1">
    <source>
        <dbReference type="ARBA" id="ARBA00005594"/>
    </source>
</evidence>
<evidence type="ECO:0000256" key="7">
    <source>
        <dbReference type="ARBA" id="ARBA00023146"/>
    </source>
</evidence>
<keyword evidence="5" id="KW-0067">ATP-binding</keyword>